<keyword evidence="1" id="KW-0489">Methyltransferase</keyword>
<dbReference type="EMBL" id="JBBPBM010000010">
    <property type="protein sequence ID" value="KAK8564764.1"/>
    <property type="molecule type" value="Genomic_DNA"/>
</dbReference>
<evidence type="ECO:0000256" key="3">
    <source>
        <dbReference type="ARBA" id="ARBA00022691"/>
    </source>
</evidence>
<comment type="caution">
    <text evidence="6">The sequence shown here is derived from an EMBL/GenBank/DDBJ whole genome shotgun (WGS) entry which is preliminary data.</text>
</comment>
<name>A0ABR2ERX7_9ROSI</name>
<evidence type="ECO:0000256" key="1">
    <source>
        <dbReference type="ARBA" id="ARBA00022603"/>
    </source>
</evidence>
<dbReference type="InterPro" id="IPR029063">
    <property type="entry name" value="SAM-dependent_MTases_sf"/>
</dbReference>
<keyword evidence="7" id="KW-1185">Reference proteome</keyword>
<organism evidence="6 7">
    <name type="scientific">Hibiscus sabdariffa</name>
    <name type="common">roselle</name>
    <dbReference type="NCBI Taxonomy" id="183260"/>
    <lineage>
        <taxon>Eukaryota</taxon>
        <taxon>Viridiplantae</taxon>
        <taxon>Streptophyta</taxon>
        <taxon>Embryophyta</taxon>
        <taxon>Tracheophyta</taxon>
        <taxon>Spermatophyta</taxon>
        <taxon>Magnoliopsida</taxon>
        <taxon>eudicotyledons</taxon>
        <taxon>Gunneridae</taxon>
        <taxon>Pentapetalae</taxon>
        <taxon>rosids</taxon>
        <taxon>malvids</taxon>
        <taxon>Malvales</taxon>
        <taxon>Malvaceae</taxon>
        <taxon>Malvoideae</taxon>
        <taxon>Hibiscus</taxon>
    </lineage>
</organism>
<evidence type="ECO:0000256" key="2">
    <source>
        <dbReference type="ARBA" id="ARBA00022679"/>
    </source>
</evidence>
<dbReference type="Proteomes" id="UP001472677">
    <property type="component" value="Unassembled WGS sequence"/>
</dbReference>
<evidence type="ECO:0000313" key="6">
    <source>
        <dbReference type="EMBL" id="KAK8564764.1"/>
    </source>
</evidence>
<dbReference type="InterPro" id="IPR016461">
    <property type="entry name" value="COMT-like"/>
</dbReference>
<reference evidence="6 7" key="1">
    <citation type="journal article" date="2024" name="G3 (Bethesda)">
        <title>Genome assembly of Hibiscus sabdariffa L. provides insights into metabolisms of medicinal natural products.</title>
        <authorList>
            <person name="Kim T."/>
        </authorList>
    </citation>
    <scope>NUCLEOTIDE SEQUENCE [LARGE SCALE GENOMIC DNA]</scope>
    <source>
        <strain evidence="6">TK-2024</strain>
        <tissue evidence="6">Old leaves</tissue>
    </source>
</reference>
<proteinExistence type="predicted"/>
<dbReference type="PROSITE" id="PS51683">
    <property type="entry name" value="SAM_OMT_II"/>
    <property type="match status" value="1"/>
</dbReference>
<feature type="domain" description="O-methyltransferase C-terminal" evidence="5">
    <location>
        <begin position="62"/>
        <end position="136"/>
    </location>
</feature>
<dbReference type="PANTHER" id="PTHR11746">
    <property type="entry name" value="O-METHYLTRANSFERASE"/>
    <property type="match status" value="1"/>
</dbReference>
<accession>A0ABR2ERX7</accession>
<dbReference type="SUPFAM" id="SSF53335">
    <property type="entry name" value="S-adenosyl-L-methionine-dependent methyltransferases"/>
    <property type="match status" value="1"/>
</dbReference>
<feature type="transmembrane region" description="Helical" evidence="4">
    <location>
        <begin position="140"/>
        <end position="160"/>
    </location>
</feature>
<sequence length="216" mass="24104">MIARGGVLPQRFFVNILKLNWSRFGVNLRSSVAGGGPYCLWFLCQKLSPSMFFPLSGPGSAWGDDLCPKLLKVCYDALLKNGKIVLVESIISEVPQKDIITKTIFQRDVFLLHILPGAKERTTKEFEMLTKQPGFSSLQVYGSSVGVLPLSVFLFSVMGVRGPKVVRLMLGSEILLYFGQFPFRHQWSMEWNFLIMDDGGFLGGLGVDCGSLWKLL</sequence>
<dbReference type="Pfam" id="PF00891">
    <property type="entry name" value="Methyltransf_2"/>
    <property type="match status" value="1"/>
</dbReference>
<keyword evidence="4" id="KW-0812">Transmembrane</keyword>
<keyword evidence="3" id="KW-0949">S-adenosyl-L-methionine</keyword>
<evidence type="ECO:0000313" key="7">
    <source>
        <dbReference type="Proteomes" id="UP001472677"/>
    </source>
</evidence>
<evidence type="ECO:0000256" key="4">
    <source>
        <dbReference type="SAM" id="Phobius"/>
    </source>
</evidence>
<keyword evidence="2" id="KW-0808">Transferase</keyword>
<dbReference type="Gene3D" id="3.40.50.150">
    <property type="entry name" value="Vaccinia Virus protein VP39"/>
    <property type="match status" value="1"/>
</dbReference>
<dbReference type="InterPro" id="IPR001077">
    <property type="entry name" value="COMT_C"/>
</dbReference>
<keyword evidence="4" id="KW-0472">Membrane</keyword>
<keyword evidence="4" id="KW-1133">Transmembrane helix</keyword>
<protein>
    <recommendedName>
        <fullName evidence="5">O-methyltransferase C-terminal domain-containing protein</fullName>
    </recommendedName>
</protein>
<gene>
    <name evidence="6" type="ORF">V6N12_058346</name>
</gene>
<evidence type="ECO:0000259" key="5">
    <source>
        <dbReference type="Pfam" id="PF00891"/>
    </source>
</evidence>